<feature type="transmembrane region" description="Helical" evidence="8">
    <location>
        <begin position="43"/>
        <end position="64"/>
    </location>
</feature>
<dbReference type="FunFam" id="3.30.565.10:FF:000006">
    <property type="entry name" value="Sensor histidine kinase WalK"/>
    <property type="match status" value="1"/>
</dbReference>
<keyword evidence="8" id="KW-1133">Transmembrane helix</keyword>
<evidence type="ECO:0000259" key="9">
    <source>
        <dbReference type="PROSITE" id="PS50109"/>
    </source>
</evidence>
<feature type="domain" description="Histidine kinase" evidence="9">
    <location>
        <begin position="344"/>
        <end position="558"/>
    </location>
</feature>
<dbReference type="PRINTS" id="PR00344">
    <property type="entry name" value="BCTRLSENSOR"/>
</dbReference>
<dbReference type="Gene3D" id="3.30.450.20">
    <property type="entry name" value="PAS domain"/>
    <property type="match status" value="1"/>
</dbReference>
<dbReference type="GO" id="GO:0005886">
    <property type="term" value="C:plasma membrane"/>
    <property type="evidence" value="ECO:0007669"/>
    <property type="project" value="UniProtKB-SubCell"/>
</dbReference>
<name>A0A7S8RIS2_9MICO</name>
<organism evidence="10 11">
    <name type="scientific">Microbacterium schleiferi</name>
    <dbReference type="NCBI Taxonomy" id="69362"/>
    <lineage>
        <taxon>Bacteria</taxon>
        <taxon>Bacillati</taxon>
        <taxon>Actinomycetota</taxon>
        <taxon>Actinomycetes</taxon>
        <taxon>Micrococcales</taxon>
        <taxon>Microbacteriaceae</taxon>
        <taxon>Microbacterium</taxon>
    </lineage>
</organism>
<protein>
    <recommendedName>
        <fullName evidence="3">histidine kinase</fullName>
        <ecNumber evidence="3">2.7.13.3</ecNumber>
    </recommendedName>
</protein>
<feature type="transmembrane region" description="Helical" evidence="8">
    <location>
        <begin position="124"/>
        <end position="153"/>
    </location>
</feature>
<dbReference type="CDD" id="cd00082">
    <property type="entry name" value="HisKA"/>
    <property type="match status" value="1"/>
</dbReference>
<dbReference type="EC" id="2.7.13.3" evidence="3"/>
<keyword evidence="5" id="KW-0808">Transferase</keyword>
<reference evidence="10 11" key="1">
    <citation type="submission" date="2020-11" db="EMBL/GenBank/DDBJ databases">
        <title>Amino acid is mineralized and recycled by bacteria in oceanic microbiome.</title>
        <authorList>
            <person name="Zheng L.Y."/>
        </authorList>
    </citation>
    <scope>NUCLEOTIDE SEQUENCE [LARGE SCALE GENOMIC DNA]</scope>
    <source>
        <strain evidence="10 11">A32-1</strain>
    </source>
</reference>
<dbReference type="InterPro" id="IPR004358">
    <property type="entry name" value="Sig_transdc_His_kin-like_C"/>
</dbReference>
<keyword evidence="6 10" id="KW-0418">Kinase</keyword>
<keyword evidence="11" id="KW-1185">Reference proteome</keyword>
<keyword evidence="7" id="KW-0902">Two-component regulatory system</keyword>
<evidence type="ECO:0000256" key="6">
    <source>
        <dbReference type="ARBA" id="ARBA00022777"/>
    </source>
</evidence>
<dbReference type="SUPFAM" id="SSF55874">
    <property type="entry name" value="ATPase domain of HSP90 chaperone/DNA topoisomerase II/histidine kinase"/>
    <property type="match status" value="1"/>
</dbReference>
<keyword evidence="8" id="KW-0812">Transmembrane</keyword>
<comment type="subcellular location">
    <subcellularLocation>
        <location evidence="2">Cell membrane</location>
    </subcellularLocation>
</comment>
<dbReference type="InterPro" id="IPR036097">
    <property type="entry name" value="HisK_dim/P_sf"/>
</dbReference>
<proteinExistence type="predicted"/>
<evidence type="ECO:0000256" key="7">
    <source>
        <dbReference type="ARBA" id="ARBA00023012"/>
    </source>
</evidence>
<accession>A0A7S8RIS2</accession>
<dbReference type="GO" id="GO:0009927">
    <property type="term" value="F:histidine phosphotransfer kinase activity"/>
    <property type="evidence" value="ECO:0007669"/>
    <property type="project" value="TreeGrafter"/>
</dbReference>
<evidence type="ECO:0000256" key="5">
    <source>
        <dbReference type="ARBA" id="ARBA00022679"/>
    </source>
</evidence>
<keyword evidence="4" id="KW-0597">Phosphoprotein</keyword>
<comment type="catalytic activity">
    <reaction evidence="1">
        <text>ATP + protein L-histidine = ADP + protein N-phospho-L-histidine.</text>
        <dbReference type="EC" id="2.7.13.3"/>
    </reaction>
</comment>
<dbReference type="PANTHER" id="PTHR43047:SF72">
    <property type="entry name" value="OSMOSENSING HISTIDINE PROTEIN KINASE SLN1"/>
    <property type="match status" value="1"/>
</dbReference>
<dbReference type="CDD" id="cd00075">
    <property type="entry name" value="HATPase"/>
    <property type="match status" value="1"/>
</dbReference>
<dbReference type="AlphaFoldDB" id="A0A7S8RIS2"/>
<keyword evidence="8" id="KW-0472">Membrane</keyword>
<dbReference type="GO" id="GO:0000155">
    <property type="term" value="F:phosphorelay sensor kinase activity"/>
    <property type="evidence" value="ECO:0007669"/>
    <property type="project" value="InterPro"/>
</dbReference>
<feature type="transmembrane region" description="Helical" evidence="8">
    <location>
        <begin position="165"/>
        <end position="187"/>
    </location>
</feature>
<gene>
    <name evidence="10" type="ORF">IT882_06990</name>
</gene>
<dbReference type="InterPro" id="IPR005467">
    <property type="entry name" value="His_kinase_dom"/>
</dbReference>
<dbReference type="SUPFAM" id="SSF55785">
    <property type="entry name" value="PYP-like sensor domain (PAS domain)"/>
    <property type="match status" value="1"/>
</dbReference>
<dbReference type="Proteomes" id="UP000594480">
    <property type="component" value="Chromosome"/>
</dbReference>
<evidence type="ECO:0000313" key="11">
    <source>
        <dbReference type="Proteomes" id="UP000594480"/>
    </source>
</evidence>
<dbReference type="Gene3D" id="3.30.565.10">
    <property type="entry name" value="Histidine kinase-like ATPase, C-terminal domain"/>
    <property type="match status" value="1"/>
</dbReference>
<evidence type="ECO:0000256" key="2">
    <source>
        <dbReference type="ARBA" id="ARBA00004236"/>
    </source>
</evidence>
<dbReference type="EMBL" id="CP064760">
    <property type="protein sequence ID" value="QPE05721.1"/>
    <property type="molecule type" value="Genomic_DNA"/>
</dbReference>
<dbReference type="SUPFAM" id="SSF47384">
    <property type="entry name" value="Homodimeric domain of signal transducing histidine kinase"/>
    <property type="match status" value="1"/>
</dbReference>
<evidence type="ECO:0000313" key="10">
    <source>
        <dbReference type="EMBL" id="QPE05721.1"/>
    </source>
</evidence>
<dbReference type="KEGG" id="msf:IT882_06990"/>
<evidence type="ECO:0000256" key="1">
    <source>
        <dbReference type="ARBA" id="ARBA00000085"/>
    </source>
</evidence>
<dbReference type="Pfam" id="PF02518">
    <property type="entry name" value="HATPase_c"/>
    <property type="match status" value="1"/>
</dbReference>
<evidence type="ECO:0000256" key="8">
    <source>
        <dbReference type="SAM" id="Phobius"/>
    </source>
</evidence>
<dbReference type="SMART" id="SM00388">
    <property type="entry name" value="HisKA"/>
    <property type="match status" value="1"/>
</dbReference>
<sequence>MGNVGTRSARRGEDRSGRRSTLWRSLIGELTPYRDGTSARVAVLQQLMLGLVVLAVAAFAIIAAIPGDLTLFFTGVGVVFVLTIVTLLVPWNALSPWAVGIVPVLDIVAILLMRAAFPESGLALLWLFPVMWMSGALGLVGYIAANLFIWVSYGWVIAVGQESAFSFALLLLPIVVLAVSTGAYLSVRRFAAQRKLLDKQALVLGQSLERTQHQEQLVTQVLDSVDFGVIRISADGVTITNEAQARMQHALMTADGQNRLPAFDADGQTPLDPERMPVARARRGEVFDNQIVWFGSPDTTRRALSVTARRLRDTQGGDAGVVVISRDVTAERTALFARDNVVASVSHELRAPLTAIVGYLDLALETDGIPEKVRGDLDVAMHNAERMIQIISDILSATSSSKSTVDVTVSPENVDLQRLVIESAAAWQPTALERRITIFTDDVQPTHAYVDPARMRQVADNLVSNAIKYGREGGSVQLAVYGDAVASYVLVRDDGIGLSPDDQNRLFRRFFRASTDVGGTGLGLAICRDIVRAHGGEIIVGSEQGVGTAFLVRVPAQVDVTLPPIDPEEALSISGAITTAGRSDMEATG</sequence>
<dbReference type="RefSeq" id="WP_195693732.1">
    <property type="nucleotide sequence ID" value="NZ_CP064760.1"/>
</dbReference>
<dbReference type="InterPro" id="IPR003661">
    <property type="entry name" value="HisK_dim/P_dom"/>
</dbReference>
<evidence type="ECO:0000256" key="4">
    <source>
        <dbReference type="ARBA" id="ARBA00022553"/>
    </source>
</evidence>
<dbReference type="Gene3D" id="1.10.287.130">
    <property type="match status" value="1"/>
</dbReference>
<evidence type="ECO:0000256" key="3">
    <source>
        <dbReference type="ARBA" id="ARBA00012438"/>
    </source>
</evidence>
<dbReference type="PROSITE" id="PS50109">
    <property type="entry name" value="HIS_KIN"/>
    <property type="match status" value="1"/>
</dbReference>
<dbReference type="Pfam" id="PF00512">
    <property type="entry name" value="HisKA"/>
    <property type="match status" value="1"/>
</dbReference>
<feature type="transmembrane region" description="Helical" evidence="8">
    <location>
        <begin position="71"/>
        <end position="91"/>
    </location>
</feature>
<feature type="transmembrane region" description="Helical" evidence="8">
    <location>
        <begin position="97"/>
        <end position="117"/>
    </location>
</feature>
<dbReference type="InterPro" id="IPR003594">
    <property type="entry name" value="HATPase_dom"/>
</dbReference>
<dbReference type="InterPro" id="IPR036890">
    <property type="entry name" value="HATPase_C_sf"/>
</dbReference>
<dbReference type="InterPro" id="IPR035965">
    <property type="entry name" value="PAS-like_dom_sf"/>
</dbReference>
<dbReference type="PANTHER" id="PTHR43047">
    <property type="entry name" value="TWO-COMPONENT HISTIDINE PROTEIN KINASE"/>
    <property type="match status" value="1"/>
</dbReference>
<dbReference type="SMART" id="SM00387">
    <property type="entry name" value="HATPase_c"/>
    <property type="match status" value="1"/>
</dbReference>